<dbReference type="GO" id="GO:0003677">
    <property type="term" value="F:DNA binding"/>
    <property type="evidence" value="ECO:0007669"/>
    <property type="project" value="InterPro"/>
</dbReference>
<evidence type="ECO:0000256" key="2">
    <source>
        <dbReference type="ARBA" id="ARBA00010060"/>
    </source>
</evidence>
<evidence type="ECO:0000256" key="9">
    <source>
        <dbReference type="ARBA" id="ARBA00023242"/>
    </source>
</evidence>
<dbReference type="GO" id="GO:0035101">
    <property type="term" value="C:FACT complex"/>
    <property type="evidence" value="ECO:0007669"/>
    <property type="project" value="TreeGrafter"/>
</dbReference>
<dbReference type="Gene3D" id="2.30.29.220">
    <property type="entry name" value="Structure-specific recognition protein (SSRP1)"/>
    <property type="match status" value="1"/>
</dbReference>
<dbReference type="EMBL" id="VDMD01000008">
    <property type="protein sequence ID" value="TRM63835.1"/>
    <property type="molecule type" value="Genomic_DNA"/>
</dbReference>
<evidence type="ECO:0000256" key="8">
    <source>
        <dbReference type="ARBA" id="ARBA00023204"/>
    </source>
</evidence>
<dbReference type="Gene3D" id="2.30.29.150">
    <property type="match status" value="1"/>
</dbReference>
<evidence type="ECO:0000256" key="1">
    <source>
        <dbReference type="ARBA" id="ARBA00004286"/>
    </source>
</evidence>
<dbReference type="PANTHER" id="PTHR45849">
    <property type="entry name" value="FACT COMPLEX SUBUNIT SSRP1"/>
    <property type="match status" value="1"/>
</dbReference>
<comment type="similarity">
    <text evidence="2">Belongs to the SSRP1 family.</text>
</comment>
<accession>A0A550CGA2</accession>
<keyword evidence="7" id="KW-0804">Transcription</keyword>
<dbReference type="PRINTS" id="PR00887">
    <property type="entry name" value="SSRCOGNITION"/>
</dbReference>
<evidence type="ECO:0000256" key="6">
    <source>
        <dbReference type="ARBA" id="ARBA00023015"/>
    </source>
</evidence>
<evidence type="ECO:0000256" key="4">
    <source>
        <dbReference type="ARBA" id="ARBA00022705"/>
    </source>
</evidence>
<feature type="compositionally biased region" description="Basic and acidic residues" evidence="11">
    <location>
        <begin position="575"/>
        <end position="605"/>
    </location>
</feature>
<comment type="subcellular location">
    <subcellularLocation>
        <location evidence="1">Chromosome</location>
    </subcellularLocation>
</comment>
<dbReference type="Pfam" id="PF03531">
    <property type="entry name" value="SSrecog"/>
    <property type="match status" value="1"/>
</dbReference>
<feature type="compositionally biased region" description="Low complexity" evidence="11">
    <location>
        <begin position="479"/>
        <end position="488"/>
    </location>
</feature>
<dbReference type="AlphaFoldDB" id="A0A550CGA2"/>
<evidence type="ECO:0000259" key="12">
    <source>
        <dbReference type="SMART" id="SM01287"/>
    </source>
</evidence>
<dbReference type="CDD" id="cd13231">
    <property type="entry name" value="PH2_SSRP1-like"/>
    <property type="match status" value="1"/>
</dbReference>
<evidence type="ECO:0000256" key="5">
    <source>
        <dbReference type="ARBA" id="ARBA00022763"/>
    </source>
</evidence>
<dbReference type="InterPro" id="IPR024954">
    <property type="entry name" value="SSRP1_DD"/>
</dbReference>
<dbReference type="InterPro" id="IPR048993">
    <property type="entry name" value="SSRP1-like_PH1"/>
</dbReference>
<dbReference type="Pfam" id="PF08512">
    <property type="entry name" value="Rttp106-like_middle"/>
    <property type="match status" value="1"/>
</dbReference>
<dbReference type="Pfam" id="PF17292">
    <property type="entry name" value="POB3_N"/>
    <property type="match status" value="1"/>
</dbReference>
<comment type="function">
    <text evidence="10">Component of the FACT complex, a general chromatin factor that acts to reorganize nucleosomes. The FACT complex is involved in multiple processes that require DNA as a template such as mRNA elongation, DNA replication and DNA repair. During transcription elongation the FACT complex acts as a histone chaperone that both destabilizes and restores nucleosomal structure. It facilitates the passage of RNA polymerase II and transcription by promoting the dissociation of one histone H2A-H2B dimer from the nucleosome, then subsequently promotes the reestablishment of the nucleosome following the passage of RNA polymerase II.</text>
</comment>
<feature type="compositionally biased region" description="Basic residues" evidence="11">
    <location>
        <begin position="497"/>
        <end position="506"/>
    </location>
</feature>
<proteinExistence type="inferred from homology"/>
<dbReference type="InterPro" id="IPR038167">
    <property type="entry name" value="SSRP1_sf"/>
</dbReference>
<keyword evidence="4" id="KW-0235">DNA replication</keyword>
<evidence type="ECO:0000256" key="11">
    <source>
        <dbReference type="SAM" id="MobiDB-lite"/>
    </source>
</evidence>
<evidence type="ECO:0000256" key="3">
    <source>
        <dbReference type="ARBA" id="ARBA00022454"/>
    </source>
</evidence>
<dbReference type="SUPFAM" id="SSF50729">
    <property type="entry name" value="PH domain-like"/>
    <property type="match status" value="1"/>
</dbReference>
<dbReference type="OrthoDB" id="498543at2759"/>
<organism evidence="13 14">
    <name type="scientific">Schizophyllum amplum</name>
    <dbReference type="NCBI Taxonomy" id="97359"/>
    <lineage>
        <taxon>Eukaryota</taxon>
        <taxon>Fungi</taxon>
        <taxon>Dikarya</taxon>
        <taxon>Basidiomycota</taxon>
        <taxon>Agaricomycotina</taxon>
        <taxon>Agaricomycetes</taxon>
        <taxon>Agaricomycetidae</taxon>
        <taxon>Agaricales</taxon>
        <taxon>Schizophyllaceae</taxon>
        <taxon>Schizophyllum</taxon>
    </lineage>
</organism>
<dbReference type="GO" id="GO:0042393">
    <property type="term" value="F:histone binding"/>
    <property type="evidence" value="ECO:0007669"/>
    <property type="project" value="TreeGrafter"/>
</dbReference>
<dbReference type="Proteomes" id="UP000320762">
    <property type="component" value="Unassembled WGS sequence"/>
</dbReference>
<dbReference type="PANTHER" id="PTHR45849:SF1">
    <property type="entry name" value="FACT COMPLEX SUBUNIT SSRP1"/>
    <property type="match status" value="1"/>
</dbReference>
<feature type="domain" description="Histone chaperone RTT106/FACT complex subunit SPT16-like middle" evidence="12">
    <location>
        <begin position="322"/>
        <end position="414"/>
    </location>
</feature>
<dbReference type="InterPro" id="IPR013719">
    <property type="entry name" value="RTT106/SPT16-like_middle_dom"/>
</dbReference>
<dbReference type="SMART" id="SM01287">
    <property type="entry name" value="Rtt106"/>
    <property type="match status" value="1"/>
</dbReference>
<protein>
    <recommendedName>
        <fullName evidence="12">Histone chaperone RTT106/FACT complex subunit SPT16-like middle domain-containing protein</fullName>
    </recommendedName>
</protein>
<evidence type="ECO:0000313" key="14">
    <source>
        <dbReference type="Proteomes" id="UP000320762"/>
    </source>
</evidence>
<feature type="region of interest" description="Disordered" evidence="11">
    <location>
        <begin position="236"/>
        <end position="255"/>
    </location>
</feature>
<feature type="compositionally biased region" description="Acidic residues" evidence="11">
    <location>
        <begin position="427"/>
        <end position="436"/>
    </location>
</feature>
<feature type="region of interest" description="Disordered" evidence="11">
    <location>
        <begin position="426"/>
        <end position="636"/>
    </location>
</feature>
<keyword evidence="5" id="KW-0227">DNA damage</keyword>
<keyword evidence="3" id="KW-0158">Chromosome</keyword>
<keyword evidence="14" id="KW-1185">Reference proteome</keyword>
<dbReference type="STRING" id="97359.A0A550CGA2"/>
<dbReference type="Gene3D" id="2.30.29.30">
    <property type="entry name" value="Pleckstrin-homology domain (PH domain)/Phosphotyrosine-binding domain (PTB)"/>
    <property type="match status" value="2"/>
</dbReference>
<keyword evidence="8" id="KW-0234">DNA repair</keyword>
<dbReference type="GO" id="GO:0006281">
    <property type="term" value="P:DNA repair"/>
    <property type="evidence" value="ECO:0007669"/>
    <property type="project" value="UniProtKB-KW"/>
</dbReference>
<evidence type="ECO:0000256" key="7">
    <source>
        <dbReference type="ARBA" id="ARBA00023163"/>
    </source>
</evidence>
<dbReference type="Pfam" id="PF21103">
    <property type="entry name" value="PH1_SSRP1-like"/>
    <property type="match status" value="1"/>
</dbReference>
<feature type="region of interest" description="Disordered" evidence="11">
    <location>
        <begin position="270"/>
        <end position="290"/>
    </location>
</feature>
<feature type="compositionally biased region" description="Basic and acidic residues" evidence="11">
    <location>
        <begin position="532"/>
        <end position="542"/>
    </location>
</feature>
<dbReference type="InterPro" id="IPR035417">
    <property type="entry name" value="SSRP1/POB3_N"/>
</dbReference>
<evidence type="ECO:0000313" key="13">
    <source>
        <dbReference type="EMBL" id="TRM63835.1"/>
    </source>
</evidence>
<keyword evidence="6" id="KW-0805">Transcription regulation</keyword>
<comment type="caution">
    <text evidence="13">The sequence shown here is derived from an EMBL/GenBank/DDBJ whole genome shotgun (WGS) entry which is preliminary data.</text>
</comment>
<gene>
    <name evidence="13" type="ORF">BD626DRAFT_568456</name>
</gene>
<sequence length="966" mass="106724">MSSTQFDNIYHGLDSSVGKLRVASSGMAWKGSEGEGIVALPADDIKTTRTHFDGFAREDHDKLVTLLKNYFSVALETKEITFRGWNWGDTDFQANDLAFLVSDRVAFELPLQNVANSNIAGRTESVKPQGDEMVEIRFHVPGVQTKLKSGSASDNEQSDDEEEISAAQVFHDLIKDKAEIGQVTGDMILSFEEVLILTPRGRYDLDMFPDFLRLRGKTYDYKIIYTSISRLSSLPRTTTMCSGPQHPHPSRPDALQLPRDAVHARGGDYGRAQHERRAAGQVQRDPRKSYEKPTYEVVSNIFKGLSGKKIIGVGGFKSTAEHPGIKANLKAVQGDLFILDKHLFFVSKQPLLLDFSDIRSAIFSRIGGGTGARTFDLRIETRSGPEHTFSSIAKEEYEGVEKFLRASKLKVKSESVPDAEMLMQADLGDDDDDEDAEMRSVGSDAPPRRALDDEDSEDDEDFQASSTDEGSPSEDETSDSGAATASDASGDRDVAKVVKKKKKTKKAGVDGEGKKKAKKAKDAGSDAEDDDDGKRKDDDKPKPKPKPKLKKKAEDAMDVDDDGGAPKKPKKAKAKKDDGMDVDDQPKPKTKADDKPKAKADDKPKPRPKPKPKKKDGDEDEPPKKKRSALDAGPNRVQSMSIASPASWATLPPELLSLILEEINLDIPDMAAFCRISKRSYDVGIRTLYAYPVMGSTSLMVKLLKTIIRVPKLAKYVVYFTFDELDFELDIPALLPSFLKLAARALGRMSNLCELKAQMLPNLPAILNQHKFLRLTICSLSIAKSATSFLEAHSGTIQQLELKELYRPISETERRLKRNINFPRLVHADIPLWAAPLVLPGAPAAAICLRLPTNPFRDPGISHFAALSNVPVTTLELVIQRLKANVICAVAQHAPAIRHLKVLHDHVTSHDNVPEVDLCRCVSGFTALKCLEIRHEWEPGGAFSWNRVKSMNMSRPFDGCTRLVAH</sequence>
<evidence type="ECO:0000256" key="10">
    <source>
        <dbReference type="ARBA" id="ARBA00025370"/>
    </source>
</evidence>
<reference evidence="13 14" key="1">
    <citation type="journal article" date="2019" name="New Phytol.">
        <title>Comparative genomics reveals unique wood-decay strategies and fruiting body development in the Schizophyllaceae.</title>
        <authorList>
            <person name="Almasi E."/>
            <person name="Sahu N."/>
            <person name="Krizsan K."/>
            <person name="Balint B."/>
            <person name="Kovacs G.M."/>
            <person name="Kiss B."/>
            <person name="Cseklye J."/>
            <person name="Drula E."/>
            <person name="Henrissat B."/>
            <person name="Nagy I."/>
            <person name="Chovatia M."/>
            <person name="Adam C."/>
            <person name="LaButti K."/>
            <person name="Lipzen A."/>
            <person name="Riley R."/>
            <person name="Grigoriev I.V."/>
            <person name="Nagy L.G."/>
        </authorList>
    </citation>
    <scope>NUCLEOTIDE SEQUENCE [LARGE SCALE GENOMIC DNA]</scope>
    <source>
        <strain evidence="13 14">NL-1724</strain>
    </source>
</reference>
<keyword evidence="9" id="KW-0539">Nucleus</keyword>
<dbReference type="GO" id="GO:0006260">
    <property type="term" value="P:DNA replication"/>
    <property type="evidence" value="ECO:0007669"/>
    <property type="project" value="UniProtKB-KW"/>
</dbReference>
<feature type="compositionally biased region" description="Acidic residues" evidence="11">
    <location>
        <begin position="452"/>
        <end position="462"/>
    </location>
</feature>
<dbReference type="GO" id="GO:0031491">
    <property type="term" value="F:nucleosome binding"/>
    <property type="evidence" value="ECO:0007669"/>
    <property type="project" value="TreeGrafter"/>
</dbReference>
<name>A0A550CGA2_9AGAR</name>
<dbReference type="InterPro" id="IPR011993">
    <property type="entry name" value="PH-like_dom_sf"/>
</dbReference>
<dbReference type="InterPro" id="IPR050454">
    <property type="entry name" value="RTT106/SSRP1_HistChap/FACT"/>
</dbReference>
<dbReference type="InterPro" id="IPR000969">
    <property type="entry name" value="SSRP1/POB3"/>
</dbReference>
<feature type="compositionally biased region" description="Basic and acidic residues" evidence="11">
    <location>
        <begin position="507"/>
        <end position="524"/>
    </location>
</feature>